<comment type="caution">
    <text evidence="3">The sequence shown here is derived from an EMBL/GenBank/DDBJ whole genome shotgun (WGS) entry which is preliminary data.</text>
</comment>
<dbReference type="Proteomes" id="UP001180020">
    <property type="component" value="Unassembled WGS sequence"/>
</dbReference>
<reference evidence="3" key="1">
    <citation type="journal article" date="2023" name="Nat. Commun.">
        <title>Diploid and tetraploid genomes of Acorus and the evolution of monocots.</title>
        <authorList>
            <person name="Ma L."/>
            <person name="Liu K.W."/>
            <person name="Li Z."/>
            <person name="Hsiao Y.Y."/>
            <person name="Qi Y."/>
            <person name="Fu T."/>
            <person name="Tang G.D."/>
            <person name="Zhang D."/>
            <person name="Sun W.H."/>
            <person name="Liu D.K."/>
            <person name="Li Y."/>
            <person name="Chen G.Z."/>
            <person name="Liu X.D."/>
            <person name="Liao X.Y."/>
            <person name="Jiang Y.T."/>
            <person name="Yu X."/>
            <person name="Hao Y."/>
            <person name="Huang J."/>
            <person name="Zhao X.W."/>
            <person name="Ke S."/>
            <person name="Chen Y.Y."/>
            <person name="Wu W.L."/>
            <person name="Hsu J.L."/>
            <person name="Lin Y.F."/>
            <person name="Huang M.D."/>
            <person name="Li C.Y."/>
            <person name="Huang L."/>
            <person name="Wang Z.W."/>
            <person name="Zhao X."/>
            <person name="Zhong W.Y."/>
            <person name="Peng D.H."/>
            <person name="Ahmad S."/>
            <person name="Lan S."/>
            <person name="Zhang J.S."/>
            <person name="Tsai W.C."/>
            <person name="Van de Peer Y."/>
            <person name="Liu Z.J."/>
        </authorList>
    </citation>
    <scope>NUCLEOTIDE SEQUENCE</scope>
    <source>
        <strain evidence="3">CP</strain>
    </source>
</reference>
<dbReference type="InterPro" id="IPR012337">
    <property type="entry name" value="RNaseH-like_sf"/>
</dbReference>
<sequence length="703" mass="81468">MERFPTAMVSVLPRHCSDHAPLLLQTEIAPPTGRRPFRFERVWLEYPDLHDEIEKAWIGNLRSSPMGGLQRKLWILQERLRGWNRRRVCDLSQRVQQAQNTLDKLMIEEQRSNSDFYYCVQLRQATNHLTALERQLEIFWAQRARQAWVREGDRNTRYFHQKVLRRRSRNRLEILRTESGELLHGDINVKSYVVKYFEDHWRSRVDSVSQIPPELIRRHLSSEMAEELVKPFTDEEIERTLHALSSNKSPGPDGFPSEFYKSMWPIIKGDVCRALKSFHTSAQLPISWESTYIALIPKVQSPTTLKQYRPIGMCDTKYKLLAKLLVNRLKAVLPSLVGLEQRAFVPNRSMHAHLFWYGYHAFTSYSSGRHALMAAKIDLASAYDSVEWRSLFQELGKLVGYIPDVRIQPQTGRKATPAQCEVFRQILTKAQTLTGLTICRWMSRIWRMPIASTTWHYLGVPISDKHSMKLVTSKPTLVSEMLGTKYHWNGNPWEFHIPQRAAAIWRALCMGLRALRTHVRKVADNTKPTQWVWDESPYLTPHLKEVYYLLLPSPFAADTQTTTRAAGAAFILIQEDPHRILGVGYWSWPWATPIRAEAEAIRLGLHQARTAQLKHILVCTDAETLLCALSSPGPGPPQLQDCISSIRSYDRAEDPLLFVKVPRENVYAPELIAKYARDNQLREKCSLLEKQKRKFGNEVFEEE</sequence>
<gene>
    <name evidence="3" type="ORF">QJS10_CPB15g00958</name>
</gene>
<protein>
    <recommendedName>
        <fullName evidence="5">Reverse transcriptase domain-containing protein</fullName>
    </recommendedName>
</protein>
<name>A0AAV9D5U4_ACOCL</name>
<dbReference type="InterPro" id="IPR002156">
    <property type="entry name" value="RNaseH_domain"/>
</dbReference>
<evidence type="ECO:0000259" key="2">
    <source>
        <dbReference type="Pfam" id="PF13456"/>
    </source>
</evidence>
<dbReference type="AlphaFoldDB" id="A0AAV9D5U4"/>
<evidence type="ECO:0000259" key="1">
    <source>
        <dbReference type="Pfam" id="PF00078"/>
    </source>
</evidence>
<proteinExistence type="predicted"/>
<dbReference type="Pfam" id="PF13456">
    <property type="entry name" value="RVT_3"/>
    <property type="match status" value="1"/>
</dbReference>
<organism evidence="3 4">
    <name type="scientific">Acorus calamus</name>
    <name type="common">Sweet flag</name>
    <dbReference type="NCBI Taxonomy" id="4465"/>
    <lineage>
        <taxon>Eukaryota</taxon>
        <taxon>Viridiplantae</taxon>
        <taxon>Streptophyta</taxon>
        <taxon>Embryophyta</taxon>
        <taxon>Tracheophyta</taxon>
        <taxon>Spermatophyta</taxon>
        <taxon>Magnoliopsida</taxon>
        <taxon>Liliopsida</taxon>
        <taxon>Acoraceae</taxon>
        <taxon>Acorus</taxon>
    </lineage>
</organism>
<dbReference type="SUPFAM" id="SSF53098">
    <property type="entry name" value="Ribonuclease H-like"/>
    <property type="match status" value="1"/>
</dbReference>
<dbReference type="InterPro" id="IPR000477">
    <property type="entry name" value="RT_dom"/>
</dbReference>
<dbReference type="InterPro" id="IPR043502">
    <property type="entry name" value="DNA/RNA_pol_sf"/>
</dbReference>
<dbReference type="SUPFAM" id="SSF56672">
    <property type="entry name" value="DNA/RNA polymerases"/>
    <property type="match status" value="1"/>
</dbReference>
<dbReference type="Pfam" id="PF00078">
    <property type="entry name" value="RVT_1"/>
    <property type="match status" value="1"/>
</dbReference>
<evidence type="ECO:0008006" key="5">
    <source>
        <dbReference type="Google" id="ProtNLM"/>
    </source>
</evidence>
<accession>A0AAV9D5U4</accession>
<feature type="domain" description="RNase H type-1" evidence="2">
    <location>
        <begin position="559"/>
        <end position="674"/>
    </location>
</feature>
<dbReference type="Gene3D" id="3.30.420.10">
    <property type="entry name" value="Ribonuclease H-like superfamily/Ribonuclease H"/>
    <property type="match status" value="1"/>
</dbReference>
<feature type="domain" description="Reverse transcriptase" evidence="1">
    <location>
        <begin position="296"/>
        <end position="396"/>
    </location>
</feature>
<evidence type="ECO:0000313" key="4">
    <source>
        <dbReference type="Proteomes" id="UP001180020"/>
    </source>
</evidence>
<dbReference type="EMBL" id="JAUJYO010000015">
    <property type="protein sequence ID" value="KAK1296204.1"/>
    <property type="molecule type" value="Genomic_DNA"/>
</dbReference>
<dbReference type="GO" id="GO:0003676">
    <property type="term" value="F:nucleic acid binding"/>
    <property type="evidence" value="ECO:0007669"/>
    <property type="project" value="InterPro"/>
</dbReference>
<dbReference type="PANTHER" id="PTHR19446">
    <property type="entry name" value="REVERSE TRANSCRIPTASES"/>
    <property type="match status" value="1"/>
</dbReference>
<keyword evidence="4" id="KW-1185">Reference proteome</keyword>
<dbReference type="InterPro" id="IPR036397">
    <property type="entry name" value="RNaseH_sf"/>
</dbReference>
<reference evidence="3" key="2">
    <citation type="submission" date="2023-06" db="EMBL/GenBank/DDBJ databases">
        <authorList>
            <person name="Ma L."/>
            <person name="Liu K.-W."/>
            <person name="Li Z."/>
            <person name="Hsiao Y.-Y."/>
            <person name="Qi Y."/>
            <person name="Fu T."/>
            <person name="Tang G."/>
            <person name="Zhang D."/>
            <person name="Sun W.-H."/>
            <person name="Liu D.-K."/>
            <person name="Li Y."/>
            <person name="Chen G.-Z."/>
            <person name="Liu X.-D."/>
            <person name="Liao X.-Y."/>
            <person name="Jiang Y.-T."/>
            <person name="Yu X."/>
            <person name="Hao Y."/>
            <person name="Huang J."/>
            <person name="Zhao X.-W."/>
            <person name="Ke S."/>
            <person name="Chen Y.-Y."/>
            <person name="Wu W.-L."/>
            <person name="Hsu J.-L."/>
            <person name="Lin Y.-F."/>
            <person name="Huang M.-D."/>
            <person name="Li C.-Y."/>
            <person name="Huang L."/>
            <person name="Wang Z.-W."/>
            <person name="Zhao X."/>
            <person name="Zhong W.-Y."/>
            <person name="Peng D.-H."/>
            <person name="Ahmad S."/>
            <person name="Lan S."/>
            <person name="Zhang J.-S."/>
            <person name="Tsai W.-C."/>
            <person name="Van De Peer Y."/>
            <person name="Liu Z.-J."/>
        </authorList>
    </citation>
    <scope>NUCLEOTIDE SEQUENCE</scope>
    <source>
        <strain evidence="3">CP</strain>
        <tissue evidence="3">Leaves</tissue>
    </source>
</reference>
<evidence type="ECO:0000313" key="3">
    <source>
        <dbReference type="EMBL" id="KAK1296204.1"/>
    </source>
</evidence>
<dbReference type="GO" id="GO:0004523">
    <property type="term" value="F:RNA-DNA hybrid ribonuclease activity"/>
    <property type="evidence" value="ECO:0007669"/>
    <property type="project" value="InterPro"/>
</dbReference>